<dbReference type="CDD" id="cd07062">
    <property type="entry name" value="Peptidase_S66_mccF_like"/>
    <property type="match status" value="1"/>
</dbReference>
<evidence type="ECO:0000256" key="1">
    <source>
        <dbReference type="ARBA" id="ARBA00010233"/>
    </source>
</evidence>
<evidence type="ECO:0008006" key="9">
    <source>
        <dbReference type="Google" id="ProtNLM"/>
    </source>
</evidence>
<evidence type="ECO:0000256" key="2">
    <source>
        <dbReference type="ARBA" id="ARBA00022801"/>
    </source>
</evidence>
<dbReference type="InterPro" id="IPR040921">
    <property type="entry name" value="Peptidase_S66C"/>
</dbReference>
<evidence type="ECO:0000313" key="7">
    <source>
        <dbReference type="EMBL" id="WYJ88390.1"/>
    </source>
</evidence>
<dbReference type="PIRSF" id="PIRSF028757">
    <property type="entry name" value="LD-carboxypeptidase"/>
    <property type="match status" value="1"/>
</dbReference>
<dbReference type="InterPro" id="IPR040449">
    <property type="entry name" value="Peptidase_S66_N"/>
</dbReference>
<dbReference type="InterPro" id="IPR027478">
    <property type="entry name" value="LdcA_N"/>
</dbReference>
<dbReference type="Pfam" id="PF17676">
    <property type="entry name" value="Peptidase_S66C"/>
    <property type="match status" value="1"/>
</dbReference>
<gene>
    <name evidence="7" type="ORF">A5888_000109</name>
    <name evidence="6" type="ORF">A5888_000157</name>
</gene>
<proteinExistence type="inferred from homology"/>
<evidence type="ECO:0000313" key="6">
    <source>
        <dbReference type="EMBL" id="OTP18343.1"/>
    </source>
</evidence>
<sequence>MIIPKKLCAGDEIRIISPSSSIMRTGGIEANRAAESTLRGLGFEVSFGEHILENDVLGSTTIESRVEDIHQAFLDENIKGILTTIGGFNCNELLPYLDYDLIKNHPKIFCGYSDITALSNAIYAQTGLVTYSGPHYTSFKMRMHQKYQTACFRDVVMHTGVHRLFASEVWSNDPWYLPEYTPRVLQGNWKSYSEGQASGISIGGNIGTFNLLQGTVYQPSDDEVVGFVELEEEGDFRDFARGLASFLQAYTPKALLIGRFPDETDMTEERLLLILDKYPLLQTIPVIYDMDFGHTQPIMTFPIGQTVEVDTFAKTVIFTDE</sequence>
<reference evidence="7" key="2">
    <citation type="submission" date="2017-05" db="EMBL/GenBank/DDBJ databases">
        <authorList>
            <consortium name="The Broad Institute Genomics Platform"/>
            <consortium name="The Broad Institute Genomic Center for Infectious Diseases"/>
            <person name="Earl A."/>
            <person name="Manson A."/>
            <person name="Schwartman J."/>
            <person name="Gilmore M."/>
            <person name="Abouelleil A."/>
            <person name="Cao P."/>
            <person name="Chapman S."/>
            <person name="Cusick C."/>
            <person name="Shea T."/>
            <person name="Young S."/>
            <person name="Neafsey D."/>
            <person name="Nusbaum C."/>
            <person name="Birren B."/>
        </authorList>
    </citation>
    <scope>NUCLEOTIDE SEQUENCE</scope>
    <source>
        <strain evidence="7">9E7_DIV0242</strain>
    </source>
</reference>
<dbReference type="InterPro" id="IPR029062">
    <property type="entry name" value="Class_I_gatase-like"/>
</dbReference>
<dbReference type="Proteomes" id="UP000195141">
    <property type="component" value="Chromosome"/>
</dbReference>
<feature type="domain" description="LD-carboxypeptidase N-terminal" evidence="4">
    <location>
        <begin position="13"/>
        <end position="133"/>
    </location>
</feature>
<dbReference type="EMBL" id="CP147247">
    <property type="protein sequence ID" value="WYJ88390.1"/>
    <property type="molecule type" value="Genomic_DNA"/>
</dbReference>
<keyword evidence="2" id="KW-0378">Hydrolase</keyword>
<dbReference type="PANTHER" id="PTHR30237:SF6">
    <property type="entry name" value="CARBOXYPEPTIDASE YOCD-RELATED"/>
    <property type="match status" value="1"/>
</dbReference>
<dbReference type="InterPro" id="IPR027461">
    <property type="entry name" value="Carboxypeptidase_A_C_sf"/>
</dbReference>
<organism evidence="6">
    <name type="scientific">Candidatus Enterococcus clewellii</name>
    <dbReference type="NCBI Taxonomy" id="1834193"/>
    <lineage>
        <taxon>Bacteria</taxon>
        <taxon>Bacillati</taxon>
        <taxon>Bacillota</taxon>
        <taxon>Bacilli</taxon>
        <taxon>Lactobacillales</taxon>
        <taxon>Enterococcaceae</taxon>
        <taxon>Enterococcus</taxon>
    </lineage>
</organism>
<dbReference type="Gene3D" id="3.40.50.10740">
    <property type="entry name" value="Class I glutamine amidotransferase-like"/>
    <property type="match status" value="1"/>
</dbReference>
<dbReference type="EMBL" id="NGMM01000001">
    <property type="protein sequence ID" value="OTP18343.1"/>
    <property type="molecule type" value="Genomic_DNA"/>
</dbReference>
<dbReference type="SUPFAM" id="SSF52317">
    <property type="entry name" value="Class I glutamine amidotransferase-like"/>
    <property type="match status" value="1"/>
</dbReference>
<dbReference type="RefSeq" id="WP_086347342.1">
    <property type="nucleotide sequence ID" value="NZ_CP147247.1"/>
</dbReference>
<name>A0A242KB02_9ENTE</name>
<feature type="active site" description="Charge relay system" evidence="3">
    <location>
        <position position="229"/>
    </location>
</feature>
<feature type="active site" description="Nucleophile" evidence="3">
    <location>
        <position position="113"/>
    </location>
</feature>
<protein>
    <recommendedName>
        <fullName evidence="9">LD-carboxypeptidase</fullName>
    </recommendedName>
</protein>
<feature type="active site" description="Charge relay system" evidence="3">
    <location>
        <position position="294"/>
    </location>
</feature>
<keyword evidence="8" id="KW-1185">Reference proteome</keyword>
<dbReference type="Pfam" id="PF02016">
    <property type="entry name" value="Peptidase_S66"/>
    <property type="match status" value="1"/>
</dbReference>
<dbReference type="OrthoDB" id="9807329at2"/>
<dbReference type="InterPro" id="IPR003507">
    <property type="entry name" value="S66_fam"/>
</dbReference>
<evidence type="ECO:0000313" key="8">
    <source>
        <dbReference type="Proteomes" id="UP000195141"/>
    </source>
</evidence>
<dbReference type="GO" id="GO:0016787">
    <property type="term" value="F:hydrolase activity"/>
    <property type="evidence" value="ECO:0007669"/>
    <property type="project" value="UniProtKB-KW"/>
</dbReference>
<dbReference type="SUPFAM" id="SSF141986">
    <property type="entry name" value="LD-carboxypeptidase A C-terminal domain-like"/>
    <property type="match status" value="1"/>
</dbReference>
<dbReference type="PANTHER" id="PTHR30237">
    <property type="entry name" value="MURAMOYLTETRAPEPTIDE CARBOXYPEPTIDASE"/>
    <property type="match status" value="1"/>
</dbReference>
<evidence type="ECO:0000259" key="5">
    <source>
        <dbReference type="Pfam" id="PF17676"/>
    </source>
</evidence>
<reference evidence="7" key="3">
    <citation type="submission" date="2024-03" db="EMBL/GenBank/DDBJ databases">
        <title>The Genome Sequence of Enterococcus sp. DIV0242b.</title>
        <authorList>
            <consortium name="The Broad Institute Genomics Platform"/>
            <consortium name="The Broad Institute Microbial Omics Core"/>
            <consortium name="The Broad Institute Genomic Center for Infectious Diseases"/>
            <person name="Earl A."/>
            <person name="Manson A."/>
            <person name="Gilmore M."/>
            <person name="Schwartman J."/>
            <person name="Shea T."/>
            <person name="Abouelleil A."/>
            <person name="Cao P."/>
            <person name="Chapman S."/>
            <person name="Cusick C."/>
            <person name="Young S."/>
            <person name="Neafsey D."/>
            <person name="Nusbaum C."/>
            <person name="Birren B."/>
        </authorList>
    </citation>
    <scope>NUCLEOTIDE SEQUENCE</scope>
    <source>
        <strain evidence="7">9E7_DIV0242</strain>
    </source>
</reference>
<dbReference type="Gene3D" id="3.50.30.60">
    <property type="entry name" value="LD-carboxypeptidase A C-terminal domain-like"/>
    <property type="match status" value="1"/>
</dbReference>
<comment type="similarity">
    <text evidence="1">Belongs to the peptidase S66 family.</text>
</comment>
<feature type="domain" description="LD-carboxypeptidase C-terminal" evidence="5">
    <location>
        <begin position="198"/>
        <end position="309"/>
    </location>
</feature>
<accession>A0A242KB02</accession>
<dbReference type="AlphaFoldDB" id="A0A242KB02"/>
<evidence type="ECO:0000259" key="4">
    <source>
        <dbReference type="Pfam" id="PF02016"/>
    </source>
</evidence>
<reference evidence="6" key="1">
    <citation type="submission" date="2017-05" db="EMBL/GenBank/DDBJ databases">
        <title>The Genome Sequence of Enterococcus sp. 9E7_DIV0242.</title>
        <authorList>
            <consortium name="The Broad Institute Genomics Platform"/>
            <consortium name="The Broad Institute Genomic Center for Infectious Diseases"/>
            <person name="Earl A."/>
            <person name="Manson A."/>
            <person name="Schwartman J."/>
            <person name="Gilmore M."/>
            <person name="Abouelleil A."/>
            <person name="Cao P."/>
            <person name="Chapman S."/>
            <person name="Cusick C."/>
            <person name="Shea T."/>
            <person name="Young S."/>
            <person name="Neafsey D."/>
            <person name="Nusbaum C."/>
            <person name="Birren B."/>
        </authorList>
    </citation>
    <scope>NUCLEOTIDE SEQUENCE [LARGE SCALE GENOMIC DNA]</scope>
    <source>
        <strain evidence="6">9E7_DIV0242</strain>
    </source>
</reference>
<evidence type="ECO:0000256" key="3">
    <source>
        <dbReference type="PIRSR" id="PIRSR028757-1"/>
    </source>
</evidence>